<proteinExistence type="inferred from homology"/>
<evidence type="ECO:0000256" key="4">
    <source>
        <dbReference type="ARBA" id="ARBA00022519"/>
    </source>
</evidence>
<feature type="transmembrane region" description="Helical" evidence="8">
    <location>
        <begin position="416"/>
        <end position="437"/>
    </location>
</feature>
<feature type="transmembrane region" description="Helical" evidence="8">
    <location>
        <begin position="296"/>
        <end position="321"/>
    </location>
</feature>
<comment type="subcellular location">
    <subcellularLocation>
        <location evidence="1">Cell inner membrane</location>
        <topology evidence="1">Multi-pass membrane protein</topology>
    </subcellularLocation>
    <subcellularLocation>
        <location evidence="8">Cell membrane</location>
        <topology evidence="8">Multi-pass membrane protein</topology>
    </subcellularLocation>
</comment>
<evidence type="ECO:0000256" key="8">
    <source>
        <dbReference type="RuleBase" id="RU363032"/>
    </source>
</evidence>
<dbReference type="AlphaFoldDB" id="A0A1M6EX34"/>
<dbReference type="SUPFAM" id="SSF161098">
    <property type="entry name" value="MetI-like"/>
    <property type="match status" value="2"/>
</dbReference>
<feature type="transmembrane region" description="Helical" evidence="8">
    <location>
        <begin position="249"/>
        <end position="270"/>
    </location>
</feature>
<gene>
    <name evidence="10" type="ORF">SAMN02745181_1148</name>
</gene>
<dbReference type="CDD" id="cd06261">
    <property type="entry name" value="TM_PBP2"/>
    <property type="match status" value="2"/>
</dbReference>
<evidence type="ECO:0000256" key="2">
    <source>
        <dbReference type="ARBA" id="ARBA00022448"/>
    </source>
</evidence>
<evidence type="ECO:0000313" key="10">
    <source>
        <dbReference type="EMBL" id="SHI89963.1"/>
    </source>
</evidence>
<dbReference type="RefSeq" id="WP_200797069.1">
    <property type="nucleotide sequence ID" value="NZ_FQYR01000002.1"/>
</dbReference>
<feature type="transmembrane region" description="Helical" evidence="8">
    <location>
        <begin position="93"/>
        <end position="117"/>
    </location>
</feature>
<evidence type="ECO:0000256" key="1">
    <source>
        <dbReference type="ARBA" id="ARBA00004429"/>
    </source>
</evidence>
<dbReference type="InterPro" id="IPR035906">
    <property type="entry name" value="MetI-like_sf"/>
</dbReference>
<dbReference type="STRING" id="1123071.SAMN02745181_1148"/>
<keyword evidence="6 8" id="KW-1133">Transmembrane helix</keyword>
<evidence type="ECO:0000256" key="5">
    <source>
        <dbReference type="ARBA" id="ARBA00022692"/>
    </source>
</evidence>
<feature type="transmembrane region" description="Helical" evidence="8">
    <location>
        <begin position="61"/>
        <end position="81"/>
    </location>
</feature>
<reference evidence="10 11" key="1">
    <citation type="submission" date="2016-11" db="EMBL/GenBank/DDBJ databases">
        <authorList>
            <person name="Jaros S."/>
            <person name="Januszkiewicz K."/>
            <person name="Wedrychowicz H."/>
        </authorList>
    </citation>
    <scope>NUCLEOTIDE SEQUENCE [LARGE SCALE GENOMIC DNA]</scope>
    <source>
        <strain evidence="10 11">DSM 18772</strain>
    </source>
</reference>
<keyword evidence="3" id="KW-1003">Cell membrane</keyword>
<dbReference type="FunCoup" id="A0A1M6EX34">
    <property type="interactions" value="74"/>
</dbReference>
<evidence type="ECO:0000313" key="11">
    <source>
        <dbReference type="Proteomes" id="UP000184510"/>
    </source>
</evidence>
<accession>A0A1M6EX34</accession>
<dbReference type="GO" id="GO:0055085">
    <property type="term" value="P:transmembrane transport"/>
    <property type="evidence" value="ECO:0007669"/>
    <property type="project" value="InterPro"/>
</dbReference>
<evidence type="ECO:0000259" key="9">
    <source>
        <dbReference type="PROSITE" id="PS50928"/>
    </source>
</evidence>
<feature type="transmembrane region" description="Helical" evidence="8">
    <location>
        <begin position="390"/>
        <end position="410"/>
    </location>
</feature>
<dbReference type="InterPro" id="IPR000515">
    <property type="entry name" value="MetI-like"/>
</dbReference>
<dbReference type="PROSITE" id="PS50928">
    <property type="entry name" value="ABC_TM1"/>
    <property type="match status" value="2"/>
</dbReference>
<feature type="transmembrane region" description="Helical" evidence="8">
    <location>
        <begin position="476"/>
        <end position="498"/>
    </location>
</feature>
<keyword evidence="7 8" id="KW-0472">Membrane</keyword>
<dbReference type="InParanoid" id="A0A1M6EX34"/>
<comment type="similarity">
    <text evidence="8">Belongs to the binding-protein-dependent transport system permease family.</text>
</comment>
<feature type="transmembrane region" description="Helical" evidence="8">
    <location>
        <begin position="195"/>
        <end position="216"/>
    </location>
</feature>
<evidence type="ECO:0000256" key="3">
    <source>
        <dbReference type="ARBA" id="ARBA00022475"/>
    </source>
</evidence>
<feature type="transmembrane region" description="Helical" evidence="8">
    <location>
        <begin position="6"/>
        <end position="26"/>
    </location>
</feature>
<name>A0A1M6EX34_9BACT</name>
<dbReference type="Proteomes" id="UP000184510">
    <property type="component" value="Unassembled WGS sequence"/>
</dbReference>
<keyword evidence="2 8" id="KW-0813">Transport</keyword>
<feature type="domain" description="ABC transmembrane type-1" evidence="9">
    <location>
        <begin position="352"/>
        <end position="554"/>
    </location>
</feature>
<feature type="transmembrane region" description="Helical" evidence="8">
    <location>
        <begin position="532"/>
        <end position="555"/>
    </location>
</feature>
<feature type="domain" description="ABC transmembrane type-1" evidence="9">
    <location>
        <begin position="58"/>
        <end position="270"/>
    </location>
</feature>
<dbReference type="PANTHER" id="PTHR43357:SF4">
    <property type="entry name" value="INNER MEMBRANE ABC TRANSPORTER PERMEASE PROTEIN YDCV"/>
    <property type="match status" value="1"/>
</dbReference>
<dbReference type="GO" id="GO:0005886">
    <property type="term" value="C:plasma membrane"/>
    <property type="evidence" value="ECO:0007669"/>
    <property type="project" value="UniProtKB-SubCell"/>
</dbReference>
<sequence>MKSGKAILVTVLVTLFFGVFFIYPVCEVMREAFTGDQGGFTLDYFLKIFTIPIYLEGLWNALLLGITSTIVTFLIALPLALASYRWAFPGKKWLTGLILAPLVLPPFVGAVGVKHILGTQGALNAFLIDLGLMNADYPTDWLGGGSFWGVVLMNSMHLYPILYMNVLAALGNLDPTMEQAAQNLGASPWKRFKKITLPLCMPGIFAGAAIVFIWSFTELGVPLVFDYTRVAPVQIYDGIKDLSGNPMPYALVAVMLVISVIVFASSKLVMGRSKLGTASRPKGQHKERKLKGGKGWLVSLMFFMTFAIASIPHFGVFFLSVSSDWYGTVLPEGMTLAHYSEGLGHPLVVGSIQNSLLYASGATLIDVILGLGVAWVVVRSKIWGRGVLDALMMLPLAIPGLVLAFGYLALSGEGGTFHFMIGEGGSPALLLIVAYAVRRLPFVVRAAVSGLQQSNVALEEAAMSMGASPSRTFRRIGLPLIGGSLAAGGILAFAFAMLEVSDSLILAQQAQHFPVTKAIYALLSTLGNGNEIASALGVWAMIFLGVAIAGAFVLVGRRGGSLFRF</sequence>
<organism evidence="10 11">
    <name type="scientific">Rubritalea squalenifaciens DSM 18772</name>
    <dbReference type="NCBI Taxonomy" id="1123071"/>
    <lineage>
        <taxon>Bacteria</taxon>
        <taxon>Pseudomonadati</taxon>
        <taxon>Verrucomicrobiota</taxon>
        <taxon>Verrucomicrobiia</taxon>
        <taxon>Verrucomicrobiales</taxon>
        <taxon>Rubritaleaceae</taxon>
        <taxon>Rubritalea</taxon>
    </lineage>
</organism>
<dbReference type="PANTHER" id="PTHR43357">
    <property type="entry name" value="INNER MEMBRANE ABC TRANSPORTER PERMEASE PROTEIN YDCV"/>
    <property type="match status" value="1"/>
</dbReference>
<keyword evidence="11" id="KW-1185">Reference proteome</keyword>
<feature type="transmembrane region" description="Helical" evidence="8">
    <location>
        <begin position="356"/>
        <end position="378"/>
    </location>
</feature>
<dbReference type="Pfam" id="PF00528">
    <property type="entry name" value="BPD_transp_1"/>
    <property type="match status" value="2"/>
</dbReference>
<keyword evidence="4" id="KW-0997">Cell inner membrane</keyword>
<keyword evidence="5 8" id="KW-0812">Transmembrane</keyword>
<evidence type="ECO:0000256" key="6">
    <source>
        <dbReference type="ARBA" id="ARBA00022989"/>
    </source>
</evidence>
<evidence type="ECO:0000256" key="7">
    <source>
        <dbReference type="ARBA" id="ARBA00023136"/>
    </source>
</evidence>
<dbReference type="EMBL" id="FQYR01000002">
    <property type="protein sequence ID" value="SHI89963.1"/>
    <property type="molecule type" value="Genomic_DNA"/>
</dbReference>
<protein>
    <submittedName>
        <fullName evidence="10">Iron(III) transport system permease protein</fullName>
    </submittedName>
</protein>
<dbReference type="Gene3D" id="1.10.3720.10">
    <property type="entry name" value="MetI-like"/>
    <property type="match status" value="2"/>
</dbReference>